<reference evidence="2" key="2">
    <citation type="journal article" date="2023" name="BMC Genomics">
        <title>Pest status, molecular evolution, and epigenetic factors derived from the genome assembly of Frankliniella fusca, a thysanopteran phytovirus vector.</title>
        <authorList>
            <person name="Catto M.A."/>
            <person name="Labadie P.E."/>
            <person name="Jacobson A.L."/>
            <person name="Kennedy G.G."/>
            <person name="Srinivasan R."/>
            <person name="Hunt B.G."/>
        </authorList>
    </citation>
    <scope>NUCLEOTIDE SEQUENCE</scope>
    <source>
        <strain evidence="2">PL_HMW_Pooled</strain>
    </source>
</reference>
<evidence type="ECO:0000256" key="1">
    <source>
        <dbReference type="SAM" id="MobiDB-lite"/>
    </source>
</evidence>
<sequence length="199" mass="21131">DHNTQIPPRGNCTTSRAQHEAGTRRPVPDGGLGARPPPPPPGPAVPAAALPALPAVRPEPAVPELPPEGGRRAHPPVLQRRQPRRLLPVQLPDGRRHQRAGGGLHQEPGHQGRRGAGGAGLVLVHGARRRRLHRQLHRRRERLPRPGRASAHATRARRRRQGPDVLQPAAGGLPAAAGRVPAAAAAVRPVPSLPEAFLL</sequence>
<feature type="compositionally biased region" description="Low complexity" evidence="1">
    <location>
        <begin position="45"/>
        <end position="59"/>
    </location>
</feature>
<dbReference type="AlphaFoldDB" id="A0AAE1I2G2"/>
<feature type="compositionally biased region" description="Basic and acidic residues" evidence="1">
    <location>
        <begin position="17"/>
        <end position="27"/>
    </location>
</feature>
<organism evidence="2 3">
    <name type="scientific">Frankliniella fusca</name>
    <dbReference type="NCBI Taxonomy" id="407009"/>
    <lineage>
        <taxon>Eukaryota</taxon>
        <taxon>Metazoa</taxon>
        <taxon>Ecdysozoa</taxon>
        <taxon>Arthropoda</taxon>
        <taxon>Hexapoda</taxon>
        <taxon>Insecta</taxon>
        <taxon>Pterygota</taxon>
        <taxon>Neoptera</taxon>
        <taxon>Paraneoptera</taxon>
        <taxon>Thysanoptera</taxon>
        <taxon>Terebrantia</taxon>
        <taxon>Thripoidea</taxon>
        <taxon>Thripidae</taxon>
        <taxon>Frankliniella</taxon>
    </lineage>
</organism>
<feature type="region of interest" description="Disordered" evidence="1">
    <location>
        <begin position="1"/>
        <end position="118"/>
    </location>
</feature>
<feature type="compositionally biased region" description="Pro residues" evidence="1">
    <location>
        <begin position="35"/>
        <end position="44"/>
    </location>
</feature>
<feature type="non-terminal residue" evidence="2">
    <location>
        <position position="199"/>
    </location>
</feature>
<dbReference type="Proteomes" id="UP001219518">
    <property type="component" value="Unassembled WGS sequence"/>
</dbReference>
<feature type="region of interest" description="Disordered" evidence="1">
    <location>
        <begin position="131"/>
        <end position="170"/>
    </location>
</feature>
<accession>A0AAE1I2G2</accession>
<gene>
    <name evidence="2" type="ORF">KUF71_011575</name>
</gene>
<feature type="compositionally biased region" description="Basic residues" evidence="1">
    <location>
        <begin position="131"/>
        <end position="142"/>
    </location>
</feature>
<protein>
    <submittedName>
        <fullName evidence="2">Fibronectin-binding protein A</fullName>
    </submittedName>
</protein>
<keyword evidence="3" id="KW-1185">Reference proteome</keyword>
<evidence type="ECO:0000313" key="2">
    <source>
        <dbReference type="EMBL" id="KAK3932247.1"/>
    </source>
</evidence>
<feature type="non-terminal residue" evidence="2">
    <location>
        <position position="1"/>
    </location>
</feature>
<name>A0AAE1I2G2_9NEOP</name>
<feature type="compositionally biased region" description="Polar residues" evidence="1">
    <location>
        <begin position="1"/>
        <end position="16"/>
    </location>
</feature>
<dbReference type="EMBL" id="JAHWGI010001434">
    <property type="protein sequence ID" value="KAK3932247.1"/>
    <property type="molecule type" value="Genomic_DNA"/>
</dbReference>
<reference evidence="2" key="1">
    <citation type="submission" date="2021-07" db="EMBL/GenBank/DDBJ databases">
        <authorList>
            <person name="Catto M.A."/>
            <person name="Jacobson A."/>
            <person name="Kennedy G."/>
            <person name="Labadie P."/>
            <person name="Hunt B.G."/>
            <person name="Srinivasan R."/>
        </authorList>
    </citation>
    <scope>NUCLEOTIDE SEQUENCE</scope>
    <source>
        <strain evidence="2">PL_HMW_Pooled</strain>
        <tissue evidence="2">Head</tissue>
    </source>
</reference>
<feature type="compositionally biased region" description="Low complexity" evidence="1">
    <location>
        <begin position="75"/>
        <end position="92"/>
    </location>
</feature>
<proteinExistence type="predicted"/>
<evidence type="ECO:0000313" key="3">
    <source>
        <dbReference type="Proteomes" id="UP001219518"/>
    </source>
</evidence>
<comment type="caution">
    <text evidence="2">The sequence shown here is derived from an EMBL/GenBank/DDBJ whole genome shotgun (WGS) entry which is preliminary data.</text>
</comment>